<protein>
    <submittedName>
        <fullName evidence="2">Uncharacterized protein</fullName>
    </submittedName>
</protein>
<keyword evidence="1" id="KW-0732">Signal</keyword>
<reference evidence="2" key="1">
    <citation type="submission" date="2020-02" db="EMBL/GenBank/DDBJ databases">
        <authorList>
            <person name="Meier V. D."/>
        </authorList>
    </citation>
    <scope>NUCLEOTIDE SEQUENCE</scope>
    <source>
        <strain evidence="2">AVDCRST_MAG93</strain>
    </source>
</reference>
<feature type="signal peptide" evidence="1">
    <location>
        <begin position="1"/>
        <end position="26"/>
    </location>
</feature>
<name>A0A6J4H3B9_9CHLR</name>
<dbReference type="SUPFAM" id="SSF49373">
    <property type="entry name" value="Invasin/intimin cell-adhesion fragments"/>
    <property type="match status" value="1"/>
</dbReference>
<sequence>MRTKLTSRLSLLFLSFALVLAMPAMALAVDTLYVNDLVTNGDVTKTANSTGSAEIWLAAGDRTNTPGTPDDAKGCNATTDKKVKVSLASFNTSKVTINSPGFVELSNCGEANALSIGYSVTGAAVPGDVITVSGTATGGQTNSSFTQDSFKITVIDPPQKGTALAVDSASGTYGGSTTLSADLDCATCAAGTDLSGRTINFTLNGDSAGSATTNASGVATKSAASLSGIAAGTYTPGTNSGVAASFSGDSGLGASNSSNILTVSKAAGSVSINNLPNNATFGGSFTPDYTKAGDGTASTTSNTPSVCSVAAGVVSFDAAGTCTLQAAVAEGTNHFGATGAEQTFQVAQASQSINGFDAAIATKTFGDAPFQVSATATSGLPVSFKASSNCSIDATNNMVSITGAGSCTITASQAGNANYKAATSVSQTFAIEQATQRIDFTAPSGKTFGDADFDPGATANSGLAVSYSSSTPSVCTIVGGKVHIVSAGTCTVTASQAGNADYKAAESVTQSFTIARADATIKVDGYTGTYDGNAHGATGSATGVGGADLSGLLNLGASFTNAP</sequence>
<feature type="chain" id="PRO_5026881132" evidence="1">
    <location>
        <begin position="27"/>
        <end position="563"/>
    </location>
</feature>
<organism evidence="2">
    <name type="scientific">uncultured Chloroflexia bacterium</name>
    <dbReference type="NCBI Taxonomy" id="1672391"/>
    <lineage>
        <taxon>Bacteria</taxon>
        <taxon>Bacillati</taxon>
        <taxon>Chloroflexota</taxon>
        <taxon>Chloroflexia</taxon>
        <taxon>environmental samples</taxon>
    </lineage>
</organism>
<proteinExistence type="predicted"/>
<accession>A0A6J4H3B9</accession>
<dbReference type="AlphaFoldDB" id="A0A6J4H3B9"/>
<feature type="non-terminal residue" evidence="2">
    <location>
        <position position="563"/>
    </location>
</feature>
<dbReference type="Gene3D" id="2.60.40.1080">
    <property type="match status" value="1"/>
</dbReference>
<evidence type="ECO:0000313" key="2">
    <source>
        <dbReference type="EMBL" id="CAA9212931.1"/>
    </source>
</evidence>
<dbReference type="EMBL" id="CADCTR010000034">
    <property type="protein sequence ID" value="CAA9212931.1"/>
    <property type="molecule type" value="Genomic_DNA"/>
</dbReference>
<evidence type="ECO:0000256" key="1">
    <source>
        <dbReference type="SAM" id="SignalP"/>
    </source>
</evidence>
<gene>
    <name evidence="2" type="ORF">AVDCRST_MAG93-105</name>
</gene>
<dbReference type="InterPro" id="IPR008964">
    <property type="entry name" value="Invasin/intimin_cell_adhesion"/>
</dbReference>